<comment type="caution">
    <text evidence="3">The sequence shown here is derived from an EMBL/GenBank/DDBJ whole genome shotgun (WGS) entry which is preliminary data.</text>
</comment>
<evidence type="ECO:0000313" key="4">
    <source>
        <dbReference type="Proteomes" id="UP000292704"/>
    </source>
</evidence>
<dbReference type="EMBL" id="SHMR01000007">
    <property type="protein sequence ID" value="RZH67046.1"/>
    <property type="molecule type" value="Genomic_DNA"/>
</dbReference>
<feature type="transmembrane region" description="Helical" evidence="2">
    <location>
        <begin position="516"/>
        <end position="537"/>
    </location>
</feature>
<name>A0A482XZU2_9EURY</name>
<dbReference type="RefSeq" id="WP_130171304.1">
    <property type="nucleotide sequence ID" value="NZ_SHMR01000007.1"/>
</dbReference>
<dbReference type="PANTHER" id="PTHR35902:SF3">
    <property type="entry name" value="NPCBM-ASSOCIATED, NEW3 DOMAIN OF ALPHA-GALACTOSIDASE"/>
    <property type="match status" value="1"/>
</dbReference>
<dbReference type="OrthoDB" id="56770at2157"/>
<reference evidence="3 4" key="1">
    <citation type="submission" date="2019-02" db="EMBL/GenBank/DDBJ databases">
        <title>Genome analysis provides insights into bioremediation potentialities and Haloocin production by Natrinema altunense strain 4.1R isolated from Chott Douz in Tunisian desert.</title>
        <authorList>
            <person name="Najjari A."/>
            <person name="Youssef N."/>
            <person name="Ben Dhia O."/>
            <person name="Ferjani R."/>
            <person name="El Hidri D."/>
            <person name="Ouzari H.I."/>
            <person name="Cherif A."/>
        </authorList>
    </citation>
    <scope>NUCLEOTIDE SEQUENCE [LARGE SCALE GENOMIC DNA]</scope>
    <source>
        <strain evidence="3 4">4.1R</strain>
    </source>
</reference>
<keyword evidence="2" id="KW-0472">Membrane</keyword>
<dbReference type="AlphaFoldDB" id="A0A482XZU2"/>
<evidence type="ECO:0000256" key="1">
    <source>
        <dbReference type="SAM" id="MobiDB-lite"/>
    </source>
</evidence>
<organism evidence="3 4">
    <name type="scientific">Natrinema altunense</name>
    <dbReference type="NCBI Taxonomy" id="222984"/>
    <lineage>
        <taxon>Archaea</taxon>
        <taxon>Methanobacteriati</taxon>
        <taxon>Methanobacteriota</taxon>
        <taxon>Stenosarchaea group</taxon>
        <taxon>Halobacteria</taxon>
        <taxon>Halobacteriales</taxon>
        <taxon>Natrialbaceae</taxon>
        <taxon>Natrinema</taxon>
    </lineage>
</organism>
<gene>
    <name evidence="3" type="ORF">ELS17_14840</name>
</gene>
<accession>A0A482XZU2</accession>
<evidence type="ECO:0000256" key="2">
    <source>
        <dbReference type="SAM" id="Phobius"/>
    </source>
</evidence>
<dbReference type="STRING" id="222984.GCA_000731985_01682"/>
<dbReference type="PANTHER" id="PTHR35902">
    <property type="entry name" value="S-LAYER DOMAIN-LIKE PROTEIN-RELATED"/>
    <property type="match status" value="1"/>
</dbReference>
<feature type="region of interest" description="Disordered" evidence="1">
    <location>
        <begin position="215"/>
        <end position="234"/>
    </location>
</feature>
<sequence length="540" mass="57727">MRTGRTLGCLLVVVLVTTAGIGPALAQSGQRSGQVVGQPDITIESSAGELTPGTSVELPLSITNRGQIDRAGPSQYEQRVTTARGLSLDFQDENSPIDVDSGPVSVGNVPTGTRGVSPVRVTIPEHLEPGSYELPVEYEYSYTRVVEFSQASAEYNDLTRTRTATLTIEVEDKPQFEVVGVESNAQVGDRNDVSVTLRNTGTKTARDASVTAQSQTAEMSFGAGPETSTGYVGEWKPDETKTVTYSIALSDDAPHRGYSLGLNVGYTDSDGIERTSPPLETGISTAAEQSFALENVSSTLRVGEDGSISGTVTNTGPKRVNSTVVQFTDEESPNVIPIERSVAVGSLKPGDSASFRLPIEVSSEAEAGAKSLNFAVRYRNSEAEIRQYTKLDVTADIAPERDQFDVDVQESTITAGGERAISVSVTNELNQTVTDVEARIFADDPLDTGDDDTGYVESLEPGESVTMTFELSAAESATEKTYPVSFDFRYDDERNKSQLSNTIRVPMSVTAADGGFPLSLVLITGSLLIGAVGVFWYRRD</sequence>
<proteinExistence type="predicted"/>
<dbReference type="Proteomes" id="UP000292704">
    <property type="component" value="Unassembled WGS sequence"/>
</dbReference>
<feature type="region of interest" description="Disordered" evidence="1">
    <location>
        <begin position="87"/>
        <end position="112"/>
    </location>
</feature>
<keyword evidence="2" id="KW-1133">Transmembrane helix</keyword>
<dbReference type="InterPro" id="IPR013783">
    <property type="entry name" value="Ig-like_fold"/>
</dbReference>
<evidence type="ECO:0000313" key="3">
    <source>
        <dbReference type="EMBL" id="RZH67046.1"/>
    </source>
</evidence>
<protein>
    <submittedName>
        <fullName evidence="3">Exo-alpha-sialidase</fullName>
    </submittedName>
</protein>
<dbReference type="Gene3D" id="2.60.40.10">
    <property type="entry name" value="Immunoglobulins"/>
    <property type="match status" value="3"/>
</dbReference>
<keyword evidence="2" id="KW-0812">Transmembrane</keyword>